<evidence type="ECO:0000256" key="1">
    <source>
        <dbReference type="SAM" id="MobiDB-lite"/>
    </source>
</evidence>
<evidence type="ECO:0000313" key="2">
    <source>
        <dbReference type="EMBL" id="MBX3892916.1"/>
    </source>
</evidence>
<feature type="compositionally biased region" description="Low complexity" evidence="1">
    <location>
        <begin position="362"/>
        <end position="383"/>
    </location>
</feature>
<name>A0A9Q2H505_RALPI</name>
<feature type="compositionally biased region" description="Low complexity" evidence="1">
    <location>
        <begin position="344"/>
        <end position="353"/>
    </location>
</feature>
<evidence type="ECO:0000313" key="3">
    <source>
        <dbReference type="Proteomes" id="UP001199322"/>
    </source>
</evidence>
<feature type="region of interest" description="Disordered" evidence="1">
    <location>
        <begin position="344"/>
        <end position="391"/>
    </location>
</feature>
<dbReference type="RefSeq" id="WP_116575150.1">
    <property type="nucleotide sequence ID" value="NZ_JACBXL010000001.1"/>
</dbReference>
<feature type="region of interest" description="Disordered" evidence="1">
    <location>
        <begin position="286"/>
        <end position="330"/>
    </location>
</feature>
<dbReference type="Proteomes" id="UP001199322">
    <property type="component" value="Unassembled WGS sequence"/>
</dbReference>
<dbReference type="EMBL" id="QGBI01000031">
    <property type="protein sequence ID" value="MBX3892916.1"/>
    <property type="molecule type" value="Genomic_DNA"/>
</dbReference>
<proteinExistence type="predicted"/>
<accession>A0A9Q2H505</accession>
<organism evidence="2 3">
    <name type="scientific">Ralstonia pickettii</name>
    <name type="common">Burkholderia pickettii</name>
    <dbReference type="NCBI Taxonomy" id="329"/>
    <lineage>
        <taxon>Bacteria</taxon>
        <taxon>Pseudomonadati</taxon>
        <taxon>Pseudomonadota</taxon>
        <taxon>Betaproteobacteria</taxon>
        <taxon>Burkholderiales</taxon>
        <taxon>Burkholderiaceae</taxon>
        <taxon>Ralstonia</taxon>
    </lineage>
</organism>
<sequence>MPVTLTKAPARGDCGGPLLRLVLLALAVFLCGWSLTAEAANIPVRSGSAGRTSWNVETSTLDSVVAATEASVQIGRDIVARIGYGGKQIGTVAAMEVSSIGMADVAAVVARSAGPAMIALMIGDLAVRGVQRCLESGTGWCKKGQANPAQSDEGFTGFIWRLQDGVGGSYPSASAACKAYADRLNSTNSGSTFAFKGFQSYTDASAGCVFSVSQDGVVVNPSWGGVGVVATGSCVSGYVQSGSKCVPDPNVSTPPVPMTYPDIAAAWNAQMAANPNRVADYWKQMSPDEQAQAQQNAQRQPTQMKGTDTVSDPNVSTSTTTNTKPDGTVQQCTTTTGVRVQARSNNSATAASSPLNYQTTATNTRTCPDGTTTTNTNTDSGDTAPSGGGGAKPEVKMCGLADTAACKIDETGTPTYKEPTVAKDKMDDADNRLKTKLDSIGGAKGDQFGIGDIVKPLEGACAPFAYAIPKGAGVESVDIDLCPTLDLTRTGATWVWVFVSAVACILLVRDAINGG</sequence>
<gene>
    <name evidence="2" type="ORF">DEE74_23900</name>
</gene>
<comment type="caution">
    <text evidence="2">The sequence shown here is derived from an EMBL/GenBank/DDBJ whole genome shotgun (WGS) entry which is preliminary data.</text>
</comment>
<feature type="compositionally biased region" description="Low complexity" evidence="1">
    <location>
        <begin position="290"/>
        <end position="303"/>
    </location>
</feature>
<reference evidence="2" key="1">
    <citation type="submission" date="2018-06" db="EMBL/GenBank/DDBJ databases">
        <authorList>
            <person name="O'Rourke A."/>
        </authorList>
    </citation>
    <scope>NUCLEOTIDE SEQUENCE</scope>
    <source>
        <strain evidence="2">132550021-3</strain>
    </source>
</reference>
<dbReference type="AlphaFoldDB" id="A0A9Q2H505"/>
<feature type="compositionally biased region" description="Polar residues" evidence="1">
    <location>
        <begin position="304"/>
        <end position="325"/>
    </location>
</feature>
<protein>
    <submittedName>
        <fullName evidence="2">Uncharacterized protein</fullName>
    </submittedName>
</protein>